<keyword evidence="5" id="KW-0804">Transcription</keyword>
<dbReference type="AlphaFoldDB" id="A0A7R9MGN1"/>
<evidence type="ECO:0000256" key="2">
    <source>
        <dbReference type="ARBA" id="ARBA00006951"/>
    </source>
</evidence>
<organism evidence="9">
    <name type="scientific">Oppiella nova</name>
    <dbReference type="NCBI Taxonomy" id="334625"/>
    <lineage>
        <taxon>Eukaryota</taxon>
        <taxon>Metazoa</taxon>
        <taxon>Ecdysozoa</taxon>
        <taxon>Arthropoda</taxon>
        <taxon>Chelicerata</taxon>
        <taxon>Arachnida</taxon>
        <taxon>Acari</taxon>
        <taxon>Acariformes</taxon>
        <taxon>Sarcoptiformes</taxon>
        <taxon>Oribatida</taxon>
        <taxon>Brachypylina</taxon>
        <taxon>Oppioidea</taxon>
        <taxon>Oppiidae</taxon>
        <taxon>Oppiella</taxon>
    </lineage>
</organism>
<dbReference type="OrthoDB" id="10039716at2759"/>
<accession>A0A7R9MGN1</accession>
<keyword evidence="4" id="KW-0238">DNA-binding</keyword>
<keyword evidence="10" id="KW-1185">Reference proteome</keyword>
<evidence type="ECO:0000256" key="7">
    <source>
        <dbReference type="SAM" id="MobiDB-lite"/>
    </source>
</evidence>
<dbReference type="GO" id="GO:0006351">
    <property type="term" value="P:DNA-templated transcription"/>
    <property type="evidence" value="ECO:0007669"/>
    <property type="project" value="InterPro"/>
</dbReference>
<evidence type="ECO:0000256" key="5">
    <source>
        <dbReference type="ARBA" id="ARBA00023163"/>
    </source>
</evidence>
<dbReference type="Proteomes" id="UP000728032">
    <property type="component" value="Unassembled WGS sequence"/>
</dbReference>
<feature type="region of interest" description="Disordered" evidence="7">
    <location>
        <begin position="1"/>
        <end position="81"/>
    </location>
</feature>
<dbReference type="GO" id="GO:0000981">
    <property type="term" value="F:DNA-binding transcription factor activity, RNA polymerase II-specific"/>
    <property type="evidence" value="ECO:0007669"/>
    <property type="project" value="TreeGrafter"/>
</dbReference>
<dbReference type="SMART" id="SM00338">
    <property type="entry name" value="BRLZ"/>
    <property type="match status" value="1"/>
</dbReference>
<name>A0A7R9MGN1_9ACAR</name>
<evidence type="ECO:0000259" key="8">
    <source>
        <dbReference type="PROSITE" id="PS50217"/>
    </source>
</evidence>
<feature type="compositionally biased region" description="Basic and acidic residues" evidence="7">
    <location>
        <begin position="13"/>
        <end position="23"/>
    </location>
</feature>
<evidence type="ECO:0000313" key="9">
    <source>
        <dbReference type="EMBL" id="CAD7659862.1"/>
    </source>
</evidence>
<feature type="compositionally biased region" description="Basic and acidic residues" evidence="7">
    <location>
        <begin position="50"/>
        <end position="60"/>
    </location>
</feature>
<keyword evidence="3" id="KW-0805">Transcription regulation</keyword>
<dbReference type="SUPFAM" id="SSF57959">
    <property type="entry name" value="Leucine zipper domain"/>
    <property type="match status" value="1"/>
</dbReference>
<evidence type="ECO:0000256" key="3">
    <source>
        <dbReference type="ARBA" id="ARBA00023015"/>
    </source>
</evidence>
<gene>
    <name evidence="9" type="ORF">ONB1V03_LOCUS16433</name>
</gene>
<sequence length="134" mass="15355">MAPITKLPKKTKPFAEEDLKAEELSSSSMSGSESNMGSDSKQYARVNRVVLDKDSDEYKKRRERNNLAVKKSRNKSKVRTQQTLDRVNQLKQENEMLETKIKILTKELNFLKDLFLAHAGTAHNGQLPEVDMNF</sequence>
<keyword evidence="6" id="KW-0539">Nucleus</keyword>
<dbReference type="GO" id="GO:0000978">
    <property type="term" value="F:RNA polymerase II cis-regulatory region sequence-specific DNA binding"/>
    <property type="evidence" value="ECO:0007669"/>
    <property type="project" value="TreeGrafter"/>
</dbReference>
<dbReference type="PANTHER" id="PTHR23334:SF69">
    <property type="entry name" value="CCAAT_ENHANCER-BINDING PROTEIN GAMMA"/>
    <property type="match status" value="1"/>
</dbReference>
<dbReference type="CDD" id="cd14713">
    <property type="entry name" value="bZIP_CEBPG"/>
    <property type="match status" value="1"/>
</dbReference>
<dbReference type="PROSITE" id="PS50217">
    <property type="entry name" value="BZIP"/>
    <property type="match status" value="1"/>
</dbReference>
<dbReference type="InterPro" id="IPR031106">
    <property type="entry name" value="C/EBP"/>
</dbReference>
<proteinExistence type="inferred from homology"/>
<evidence type="ECO:0000313" key="10">
    <source>
        <dbReference type="Proteomes" id="UP000728032"/>
    </source>
</evidence>
<feature type="compositionally biased region" description="Low complexity" evidence="7">
    <location>
        <begin position="25"/>
        <end position="40"/>
    </location>
</feature>
<comment type="similarity">
    <text evidence="2">Belongs to the bZIP family. C/EBP subfamily.</text>
</comment>
<dbReference type="Pfam" id="PF07716">
    <property type="entry name" value="bZIP_2"/>
    <property type="match status" value="1"/>
</dbReference>
<feature type="non-terminal residue" evidence="9">
    <location>
        <position position="134"/>
    </location>
</feature>
<evidence type="ECO:0000256" key="6">
    <source>
        <dbReference type="ARBA" id="ARBA00023242"/>
    </source>
</evidence>
<dbReference type="Gene3D" id="1.20.5.170">
    <property type="match status" value="1"/>
</dbReference>
<dbReference type="EMBL" id="OC933342">
    <property type="protein sequence ID" value="CAD7659862.1"/>
    <property type="molecule type" value="Genomic_DNA"/>
</dbReference>
<evidence type="ECO:0000256" key="4">
    <source>
        <dbReference type="ARBA" id="ARBA00023125"/>
    </source>
</evidence>
<evidence type="ECO:0000256" key="1">
    <source>
        <dbReference type="ARBA" id="ARBA00004123"/>
    </source>
</evidence>
<dbReference type="EMBL" id="CAJPVJ010018517">
    <property type="protein sequence ID" value="CAG2177000.1"/>
    <property type="molecule type" value="Genomic_DNA"/>
</dbReference>
<dbReference type="PANTHER" id="PTHR23334">
    <property type="entry name" value="CCAAT/ENHANCER BINDING PROTEIN"/>
    <property type="match status" value="1"/>
</dbReference>
<protein>
    <recommendedName>
        <fullName evidence="8">BZIP domain-containing protein</fullName>
    </recommendedName>
</protein>
<comment type="subcellular location">
    <subcellularLocation>
        <location evidence="1">Nucleus</location>
    </subcellularLocation>
</comment>
<dbReference type="InterPro" id="IPR004827">
    <property type="entry name" value="bZIP"/>
</dbReference>
<reference evidence="9" key="1">
    <citation type="submission" date="2020-11" db="EMBL/GenBank/DDBJ databases">
        <authorList>
            <person name="Tran Van P."/>
        </authorList>
    </citation>
    <scope>NUCLEOTIDE SEQUENCE</scope>
</reference>
<feature type="domain" description="BZIP" evidence="8">
    <location>
        <begin position="55"/>
        <end position="118"/>
    </location>
</feature>
<dbReference type="GO" id="GO:0005634">
    <property type="term" value="C:nucleus"/>
    <property type="evidence" value="ECO:0007669"/>
    <property type="project" value="UniProtKB-SubCell"/>
</dbReference>
<dbReference type="InterPro" id="IPR046347">
    <property type="entry name" value="bZIP_sf"/>
</dbReference>